<sequence length="121" mass="13271">MDGNTTAIESFCSHGKPRSKAVSRSSKAGFQSPIGHVACFLITLLCKNEEELMKLLGLVIIANGSVLSNIHRKLLLKKKGGKGEIGSAYKKFVAFVLNTKRCYWVQIERIWRTAEVADCGG</sequence>
<feature type="domain" description="Histone H2A C-terminal" evidence="1">
    <location>
        <begin position="50"/>
        <end position="82"/>
    </location>
</feature>
<gene>
    <name evidence="2" type="ORF">OLEA9_D001343</name>
</gene>
<dbReference type="InterPro" id="IPR009072">
    <property type="entry name" value="Histone-fold"/>
</dbReference>
<dbReference type="EMBL" id="CACTIH010009254">
    <property type="protein sequence ID" value="CAA3028472.1"/>
    <property type="molecule type" value="Genomic_DNA"/>
</dbReference>
<feature type="non-terminal residue" evidence="2">
    <location>
        <position position="121"/>
    </location>
</feature>
<name>A0A8S0VFQ6_OLEEU</name>
<proteinExistence type="predicted"/>
<protein>
    <submittedName>
        <fullName evidence="2">Histone H2AX</fullName>
    </submittedName>
</protein>
<reference evidence="2 3" key="1">
    <citation type="submission" date="2019-12" db="EMBL/GenBank/DDBJ databases">
        <authorList>
            <person name="Alioto T."/>
            <person name="Alioto T."/>
            <person name="Gomez Garrido J."/>
        </authorList>
    </citation>
    <scope>NUCLEOTIDE SEQUENCE [LARGE SCALE GENOMIC DNA]</scope>
</reference>
<organism evidence="2 3">
    <name type="scientific">Olea europaea subsp. europaea</name>
    <dbReference type="NCBI Taxonomy" id="158383"/>
    <lineage>
        <taxon>Eukaryota</taxon>
        <taxon>Viridiplantae</taxon>
        <taxon>Streptophyta</taxon>
        <taxon>Embryophyta</taxon>
        <taxon>Tracheophyta</taxon>
        <taxon>Spermatophyta</taxon>
        <taxon>Magnoliopsida</taxon>
        <taxon>eudicotyledons</taxon>
        <taxon>Gunneridae</taxon>
        <taxon>Pentapetalae</taxon>
        <taxon>asterids</taxon>
        <taxon>lamiids</taxon>
        <taxon>Lamiales</taxon>
        <taxon>Oleaceae</taxon>
        <taxon>Oleeae</taxon>
        <taxon>Olea</taxon>
    </lineage>
</organism>
<evidence type="ECO:0000313" key="2">
    <source>
        <dbReference type="EMBL" id="CAA3028472.1"/>
    </source>
</evidence>
<accession>A0A8S0VFQ6</accession>
<dbReference type="GO" id="GO:0046982">
    <property type="term" value="F:protein heterodimerization activity"/>
    <property type="evidence" value="ECO:0007669"/>
    <property type="project" value="InterPro"/>
</dbReference>
<dbReference type="Gene3D" id="1.10.20.10">
    <property type="entry name" value="Histone, subunit A"/>
    <property type="match status" value="1"/>
</dbReference>
<dbReference type="Gramene" id="OE9D001343T1">
    <property type="protein sequence ID" value="OE9D001343C1"/>
    <property type="gene ID" value="OE9D001343"/>
</dbReference>
<evidence type="ECO:0000259" key="1">
    <source>
        <dbReference type="Pfam" id="PF16211"/>
    </source>
</evidence>
<dbReference type="Pfam" id="PF16211">
    <property type="entry name" value="Histone_H2A_C"/>
    <property type="match status" value="1"/>
</dbReference>
<dbReference type="Proteomes" id="UP000594638">
    <property type="component" value="Unassembled WGS sequence"/>
</dbReference>
<keyword evidence="3" id="KW-1185">Reference proteome</keyword>
<dbReference type="AlphaFoldDB" id="A0A8S0VFQ6"/>
<dbReference type="InterPro" id="IPR032454">
    <property type="entry name" value="Histone_H2A_C"/>
</dbReference>
<comment type="caution">
    <text evidence="2">The sequence shown here is derived from an EMBL/GenBank/DDBJ whole genome shotgun (WGS) entry which is preliminary data.</text>
</comment>
<evidence type="ECO:0000313" key="3">
    <source>
        <dbReference type="Proteomes" id="UP000594638"/>
    </source>
</evidence>